<gene>
    <name evidence="8" type="ORF">L1049_027603</name>
</gene>
<dbReference type="SUPFAM" id="SSF57903">
    <property type="entry name" value="FYVE/PHD zinc finger"/>
    <property type="match status" value="1"/>
</dbReference>
<dbReference type="Pfam" id="PF23121">
    <property type="entry name" value="SPOC_AIPP2"/>
    <property type="match status" value="1"/>
</dbReference>
<dbReference type="GO" id="GO:0008270">
    <property type="term" value="F:zinc ion binding"/>
    <property type="evidence" value="ECO:0007669"/>
    <property type="project" value="UniProtKB-KW"/>
</dbReference>
<proteinExistence type="predicted"/>
<keyword evidence="9" id="KW-1185">Reference proteome</keyword>
<dbReference type="PANTHER" id="PTHR33304:SF36">
    <property type="entry name" value="GB|AAF26970.1-RELATED"/>
    <property type="match status" value="1"/>
</dbReference>
<feature type="region of interest" description="Disordered" evidence="6">
    <location>
        <begin position="542"/>
        <end position="568"/>
    </location>
</feature>
<evidence type="ECO:0000256" key="3">
    <source>
        <dbReference type="ARBA" id="ARBA00022833"/>
    </source>
</evidence>
<dbReference type="InterPro" id="IPR049914">
    <property type="entry name" value="PHD1-3/5-6"/>
</dbReference>
<dbReference type="PANTHER" id="PTHR33304">
    <property type="match status" value="1"/>
</dbReference>
<organism evidence="8 9">
    <name type="scientific">Liquidambar formosana</name>
    <name type="common">Formosan gum</name>
    <dbReference type="NCBI Taxonomy" id="63359"/>
    <lineage>
        <taxon>Eukaryota</taxon>
        <taxon>Viridiplantae</taxon>
        <taxon>Streptophyta</taxon>
        <taxon>Embryophyta</taxon>
        <taxon>Tracheophyta</taxon>
        <taxon>Spermatophyta</taxon>
        <taxon>Magnoliopsida</taxon>
        <taxon>eudicotyledons</taxon>
        <taxon>Gunneridae</taxon>
        <taxon>Pentapetalae</taxon>
        <taxon>Saxifragales</taxon>
        <taxon>Altingiaceae</taxon>
        <taxon>Liquidambar</taxon>
    </lineage>
</organism>
<keyword evidence="2" id="KW-0863">Zinc-finger</keyword>
<evidence type="ECO:0000256" key="1">
    <source>
        <dbReference type="ARBA" id="ARBA00022723"/>
    </source>
</evidence>
<dbReference type="EMBL" id="JBBPBK010000009">
    <property type="protein sequence ID" value="KAK9278046.1"/>
    <property type="molecule type" value="Genomic_DNA"/>
</dbReference>
<dbReference type="InterPro" id="IPR056280">
    <property type="entry name" value="AIPP2-like_SPOC"/>
</dbReference>
<protein>
    <recommendedName>
        <fullName evidence="7">AIPP2-like SPOC-like domain-containing protein</fullName>
    </recommendedName>
</protein>
<keyword evidence="1" id="KW-0479">Metal-binding</keyword>
<evidence type="ECO:0000313" key="9">
    <source>
        <dbReference type="Proteomes" id="UP001415857"/>
    </source>
</evidence>
<dbReference type="InterPro" id="IPR013083">
    <property type="entry name" value="Znf_RING/FYVE/PHD"/>
</dbReference>
<evidence type="ECO:0000313" key="8">
    <source>
        <dbReference type="EMBL" id="KAK9278046.1"/>
    </source>
</evidence>
<evidence type="ECO:0000256" key="6">
    <source>
        <dbReference type="SAM" id="MobiDB-lite"/>
    </source>
</evidence>
<keyword evidence="5" id="KW-0804">Transcription</keyword>
<evidence type="ECO:0000256" key="2">
    <source>
        <dbReference type="ARBA" id="ARBA00022771"/>
    </source>
</evidence>
<dbReference type="AlphaFoldDB" id="A0AAP0RHK0"/>
<evidence type="ECO:0000256" key="4">
    <source>
        <dbReference type="ARBA" id="ARBA00023015"/>
    </source>
</evidence>
<dbReference type="GO" id="GO:0034244">
    <property type="term" value="P:negative regulation of transcription elongation by RNA polymerase II"/>
    <property type="evidence" value="ECO:0007669"/>
    <property type="project" value="InterPro"/>
</dbReference>
<dbReference type="GO" id="GO:0140566">
    <property type="term" value="F:histone reader activity"/>
    <property type="evidence" value="ECO:0007669"/>
    <property type="project" value="InterPro"/>
</dbReference>
<dbReference type="Gene3D" id="3.30.40.10">
    <property type="entry name" value="Zinc/RING finger domain, C3HC4 (zinc finger)"/>
    <property type="match status" value="1"/>
</dbReference>
<comment type="caution">
    <text evidence="8">The sequence shown here is derived from an EMBL/GenBank/DDBJ whole genome shotgun (WGS) entry which is preliminary data.</text>
</comment>
<dbReference type="Proteomes" id="UP001415857">
    <property type="component" value="Unassembled WGS sequence"/>
</dbReference>
<sequence length="568" mass="63190">MKPCDICGGVCNGDLIATCSQCSVAREHVYCMRNHILKVPDVWFCESCRLKLDIASLKYGAKEPFPKTLTSNCGIIHSDTHLVGPKKLPDGTGRQDNKRQKMIETAKVKFISAQEAIKLSSGTKKVESPVRSNLVKSPCRWDNMASVSKRTPVGSKTVTPKLSQLKVTKNPRFGPPGILKPPSHFSVKQVPQAAKEFKATKTLVVHSKEHICREQPIQSLKPASECETSNAKVEKVTNKAACASSSSMHCLPFDSSGGNFFDDAELGNSIVEENNLLNILSTLKKHIPNPPRTDSTWEGSFEILGSTTHGKHYDGFKAHPPSKVHRKAYDFSKQMCTNLQFKLLPRCNLWADIFQDDCPDENDIGLYIVPRDSNFERSKQNYICLLKVLETNDFVMRSYMNGVELLVFTSKQLRLHVSSQRSNKTYFLWGVFRHVKVDEAVTKEHKGLPLLGSPSECAPSDYANEDNGELSDMEIDMIGGTNVGTVDVPVPKESIRRVCGSSWAESAQGTLLQKPDLLEVKKEPCNDRNPLPKIIQKVKSEFSNGTDNLDSPPGFKVRYNPGRLPKVE</sequence>
<reference evidence="8 9" key="1">
    <citation type="journal article" date="2024" name="Plant J.">
        <title>Genome sequences and population genomics reveal climatic adaptation and genomic divergence between two closely related sweetgum species.</title>
        <authorList>
            <person name="Xu W.Q."/>
            <person name="Ren C.Q."/>
            <person name="Zhang X.Y."/>
            <person name="Comes H.P."/>
            <person name="Liu X.H."/>
            <person name="Li Y.G."/>
            <person name="Kettle C.J."/>
            <person name="Jalonen R."/>
            <person name="Gaisberger H."/>
            <person name="Ma Y.Z."/>
            <person name="Qiu Y.X."/>
        </authorList>
    </citation>
    <scope>NUCLEOTIDE SEQUENCE [LARGE SCALE GENOMIC DNA]</scope>
    <source>
        <strain evidence="8">Hangzhou</strain>
    </source>
</reference>
<evidence type="ECO:0000259" key="7">
    <source>
        <dbReference type="Pfam" id="PF23121"/>
    </source>
</evidence>
<evidence type="ECO:0000256" key="5">
    <source>
        <dbReference type="ARBA" id="ARBA00023163"/>
    </source>
</evidence>
<accession>A0AAP0RHK0</accession>
<keyword evidence="4" id="KW-0805">Transcription regulation</keyword>
<feature type="domain" description="AIPP2-like SPOC-like" evidence="7">
    <location>
        <begin position="297"/>
        <end position="432"/>
    </location>
</feature>
<dbReference type="InterPro" id="IPR011011">
    <property type="entry name" value="Znf_FYVE_PHD"/>
</dbReference>
<keyword evidence="3" id="KW-0862">Zinc</keyword>
<name>A0AAP0RHK0_LIQFO</name>